<name>A0A6P7F573_DIAVI</name>
<proteinExistence type="predicted"/>
<dbReference type="AlphaFoldDB" id="A0A6P7F573"/>
<keyword evidence="2 6" id="KW-0812">Transmembrane</keyword>
<dbReference type="PROSITE" id="PS50850">
    <property type="entry name" value="MFS"/>
    <property type="match status" value="1"/>
</dbReference>
<feature type="domain" description="Major facilitator superfamily (MFS) profile" evidence="7">
    <location>
        <begin position="54"/>
        <end position="503"/>
    </location>
</feature>
<dbReference type="EnsemblMetazoa" id="XM_028274241.2">
    <property type="protein sequence ID" value="XP_028130042.1"/>
    <property type="gene ID" value="LOC114326038"/>
</dbReference>
<evidence type="ECO:0000256" key="2">
    <source>
        <dbReference type="ARBA" id="ARBA00022692"/>
    </source>
</evidence>
<feature type="transmembrane region" description="Helical" evidence="6">
    <location>
        <begin position="480"/>
        <end position="499"/>
    </location>
</feature>
<dbReference type="PANTHER" id="PTHR48021:SF24">
    <property type="entry name" value="MAJOR FACILITATOR SUPERFAMILY (MFS) PROFILE DOMAIN-CONTAINING PROTEIN"/>
    <property type="match status" value="1"/>
</dbReference>
<accession>A0A6P7F573</accession>
<dbReference type="OrthoDB" id="6612291at2759"/>
<feature type="transmembrane region" description="Helical" evidence="6">
    <location>
        <begin position="131"/>
        <end position="150"/>
    </location>
</feature>
<keyword evidence="3 6" id="KW-1133">Transmembrane helix</keyword>
<evidence type="ECO:0000256" key="4">
    <source>
        <dbReference type="ARBA" id="ARBA00023136"/>
    </source>
</evidence>
<dbReference type="GeneID" id="114326038"/>
<feature type="transmembrane region" description="Helical" evidence="6">
    <location>
        <begin position="217"/>
        <end position="235"/>
    </location>
</feature>
<reference evidence="10" key="1">
    <citation type="submission" date="2025-04" db="UniProtKB">
        <authorList>
            <consortium name="RefSeq"/>
        </authorList>
    </citation>
    <scope>IDENTIFICATION</scope>
    <source>
        <tissue evidence="10">Whole insect</tissue>
    </source>
</reference>
<dbReference type="FunFam" id="1.20.1250.20:FF:000249">
    <property type="entry name" value="facilitated trehalose transporter Tret1"/>
    <property type="match status" value="1"/>
</dbReference>
<dbReference type="InterPro" id="IPR050549">
    <property type="entry name" value="MFS_Trehalose_Transporter"/>
</dbReference>
<feature type="transmembrane region" description="Helical" evidence="6">
    <location>
        <begin position="315"/>
        <end position="336"/>
    </location>
</feature>
<evidence type="ECO:0000256" key="1">
    <source>
        <dbReference type="ARBA" id="ARBA00004141"/>
    </source>
</evidence>
<dbReference type="Gene3D" id="1.20.1250.20">
    <property type="entry name" value="MFS general substrate transporter like domains"/>
    <property type="match status" value="1"/>
</dbReference>
<reference evidence="8" key="2">
    <citation type="submission" date="2025-05" db="UniProtKB">
        <authorList>
            <consortium name="EnsemblMetazoa"/>
        </authorList>
    </citation>
    <scope>IDENTIFICATION</scope>
</reference>
<dbReference type="GO" id="GO:0016020">
    <property type="term" value="C:membrane"/>
    <property type="evidence" value="ECO:0007669"/>
    <property type="project" value="UniProtKB-SubCell"/>
</dbReference>
<feature type="transmembrane region" description="Helical" evidence="6">
    <location>
        <begin position="54"/>
        <end position="78"/>
    </location>
</feature>
<dbReference type="SUPFAM" id="SSF103473">
    <property type="entry name" value="MFS general substrate transporter"/>
    <property type="match status" value="1"/>
</dbReference>
<evidence type="ECO:0000256" key="6">
    <source>
        <dbReference type="SAM" id="Phobius"/>
    </source>
</evidence>
<evidence type="ECO:0000256" key="3">
    <source>
        <dbReference type="ARBA" id="ARBA00022989"/>
    </source>
</evidence>
<protein>
    <submittedName>
        <fullName evidence="10">Facilitated trehalose transporter Tret1-like</fullName>
    </submittedName>
</protein>
<organism evidence="10">
    <name type="scientific">Diabrotica virgifera virgifera</name>
    <name type="common">western corn rootworm</name>
    <dbReference type="NCBI Taxonomy" id="50390"/>
    <lineage>
        <taxon>Eukaryota</taxon>
        <taxon>Metazoa</taxon>
        <taxon>Ecdysozoa</taxon>
        <taxon>Arthropoda</taxon>
        <taxon>Hexapoda</taxon>
        <taxon>Insecta</taxon>
        <taxon>Pterygota</taxon>
        <taxon>Neoptera</taxon>
        <taxon>Endopterygota</taxon>
        <taxon>Coleoptera</taxon>
        <taxon>Polyphaga</taxon>
        <taxon>Cucujiformia</taxon>
        <taxon>Chrysomeloidea</taxon>
        <taxon>Chrysomelidae</taxon>
        <taxon>Galerucinae</taxon>
        <taxon>Diabroticina</taxon>
        <taxon>Diabroticites</taxon>
        <taxon>Diabrotica</taxon>
    </lineage>
</organism>
<evidence type="ECO:0000256" key="5">
    <source>
        <dbReference type="ARBA" id="ARBA00023180"/>
    </source>
</evidence>
<feature type="transmembrane region" description="Helical" evidence="6">
    <location>
        <begin position="447"/>
        <end position="468"/>
    </location>
</feature>
<dbReference type="InterPro" id="IPR036259">
    <property type="entry name" value="MFS_trans_sf"/>
</dbReference>
<dbReference type="PRINTS" id="PR00171">
    <property type="entry name" value="SUGRTRNSPORT"/>
</dbReference>
<dbReference type="Pfam" id="PF00083">
    <property type="entry name" value="Sugar_tr"/>
    <property type="match status" value="1"/>
</dbReference>
<dbReference type="Proteomes" id="UP001652700">
    <property type="component" value="Unplaced"/>
</dbReference>
<gene>
    <name evidence="10" type="primary">LOC114326038</name>
</gene>
<evidence type="ECO:0000259" key="7">
    <source>
        <dbReference type="PROSITE" id="PS50850"/>
    </source>
</evidence>
<feature type="transmembrane region" description="Helical" evidence="6">
    <location>
        <begin position="156"/>
        <end position="178"/>
    </location>
</feature>
<evidence type="ECO:0000313" key="10">
    <source>
        <dbReference type="RefSeq" id="XP_028130042.1"/>
    </source>
</evidence>
<dbReference type="PANTHER" id="PTHR48021">
    <property type="match status" value="1"/>
</dbReference>
<dbReference type="InterPro" id="IPR003663">
    <property type="entry name" value="Sugar/inositol_transpt"/>
</dbReference>
<dbReference type="KEGG" id="dvv:114326038"/>
<keyword evidence="9" id="KW-1185">Reference proteome</keyword>
<feature type="transmembrane region" description="Helical" evidence="6">
    <location>
        <begin position="103"/>
        <end position="124"/>
    </location>
</feature>
<feature type="transmembrane region" description="Helical" evidence="6">
    <location>
        <begin position="379"/>
        <end position="402"/>
    </location>
</feature>
<dbReference type="InParanoid" id="A0A6P7F573"/>
<dbReference type="InterPro" id="IPR005828">
    <property type="entry name" value="MFS_sugar_transport-like"/>
</dbReference>
<feature type="transmembrane region" description="Helical" evidence="6">
    <location>
        <begin position="414"/>
        <end position="435"/>
    </location>
</feature>
<dbReference type="InterPro" id="IPR020846">
    <property type="entry name" value="MFS_dom"/>
</dbReference>
<feature type="transmembrane region" description="Helical" evidence="6">
    <location>
        <begin position="190"/>
        <end position="211"/>
    </location>
</feature>
<sequence length="561" mass="61975">MDISASCFSLNIQENRKAIKEEQKQDAKFQEIIVSCKSLSRYDGKTLKTLLPQVLAAILAASLHMAVGLSLSFSGILVPALDKQLQNGTDDDGELYASKDESAWIASVVVIIVPVGSITAGLAMDAWGRLWAVRLAIIPTVIGWCLIASANSIIMIIAGRLLTGFATAWASIPATVYITEIARADMRGSLVVTAPSFASLGMLICFLKGWFLHWRTVAWLCNIYAIIPILFLFLIPESPAWLVSKGKIEEAARSLNWLNKYQPQPENRHESLAELQLHALQKEHQAKLEEQARVGDSGAMSKVKEFFKPTGYKPLLILTGLFFFQQFAGIYITLFYSVNFFNEVGSTINPYLASVMLCLIRMIMALSNSYFLKTFNRRSLLITSGFGMAVCTGLSGLFTYLIKSGSLHATWLPIASLLLFVVASMIGFLPIPWTMMAELFPLEIRGVANSIAYSIGNLLMFAAIQSFWGLVDIFHGFAGVQWFFAVVALFASVYTYIFVPETHRKKLSEITSYFQTSTGIYILSQKKSPRKSATPSNGSRVAKKDIVLSANGQNEKLIQNV</sequence>
<dbReference type="RefSeq" id="XP_028130042.1">
    <property type="nucleotide sequence ID" value="XM_028274241.1"/>
</dbReference>
<keyword evidence="4 6" id="KW-0472">Membrane</keyword>
<feature type="transmembrane region" description="Helical" evidence="6">
    <location>
        <begin position="348"/>
        <end position="367"/>
    </location>
</feature>
<evidence type="ECO:0000313" key="8">
    <source>
        <dbReference type="EnsemblMetazoa" id="XP_028130042.1"/>
    </source>
</evidence>
<evidence type="ECO:0000313" key="9">
    <source>
        <dbReference type="Proteomes" id="UP001652700"/>
    </source>
</evidence>
<keyword evidence="5" id="KW-0325">Glycoprotein</keyword>
<dbReference type="GO" id="GO:0022857">
    <property type="term" value="F:transmembrane transporter activity"/>
    <property type="evidence" value="ECO:0007669"/>
    <property type="project" value="InterPro"/>
</dbReference>
<comment type="subcellular location">
    <subcellularLocation>
        <location evidence="1">Membrane</location>
        <topology evidence="1">Multi-pass membrane protein</topology>
    </subcellularLocation>
</comment>